<proteinExistence type="predicted"/>
<dbReference type="Proteomes" id="UP001419910">
    <property type="component" value="Unassembled WGS sequence"/>
</dbReference>
<name>A0ABU9Y3T2_9SPHN</name>
<reference evidence="1 2" key="1">
    <citation type="submission" date="2024-05" db="EMBL/GenBank/DDBJ databases">
        <authorList>
            <person name="Liu Q."/>
            <person name="Xin Y.-H."/>
        </authorList>
    </citation>
    <scope>NUCLEOTIDE SEQUENCE [LARGE SCALE GENOMIC DNA]</scope>
    <source>
        <strain evidence="1 2">CGMCC 1.10181</strain>
    </source>
</reference>
<comment type="caution">
    <text evidence="1">The sequence shown here is derived from an EMBL/GenBank/DDBJ whole genome shotgun (WGS) entry which is preliminary data.</text>
</comment>
<evidence type="ECO:0008006" key="3">
    <source>
        <dbReference type="Google" id="ProtNLM"/>
    </source>
</evidence>
<protein>
    <recommendedName>
        <fullName evidence="3">Nucleotide exchange factor GrpE</fullName>
    </recommendedName>
</protein>
<evidence type="ECO:0000313" key="2">
    <source>
        <dbReference type="Proteomes" id="UP001419910"/>
    </source>
</evidence>
<evidence type="ECO:0000313" key="1">
    <source>
        <dbReference type="EMBL" id="MEN2790446.1"/>
    </source>
</evidence>
<dbReference type="EMBL" id="JBDIME010000009">
    <property type="protein sequence ID" value="MEN2790446.1"/>
    <property type="molecule type" value="Genomic_DNA"/>
</dbReference>
<dbReference type="RefSeq" id="WP_343889341.1">
    <property type="nucleotide sequence ID" value="NZ_BAAAEH010000021.1"/>
</dbReference>
<organism evidence="1 2">
    <name type="scientific">Sphingomonas oligophenolica</name>
    <dbReference type="NCBI Taxonomy" id="301154"/>
    <lineage>
        <taxon>Bacteria</taxon>
        <taxon>Pseudomonadati</taxon>
        <taxon>Pseudomonadota</taxon>
        <taxon>Alphaproteobacteria</taxon>
        <taxon>Sphingomonadales</taxon>
        <taxon>Sphingomonadaceae</taxon>
        <taxon>Sphingomonas</taxon>
    </lineage>
</organism>
<accession>A0ABU9Y3T2</accession>
<keyword evidence="2" id="KW-1185">Reference proteome</keyword>
<gene>
    <name evidence="1" type="ORF">ABC974_12475</name>
</gene>
<sequence length="111" mass="11683">MTAPLAALAVHYWKLCAAFDRELGFMNADRAQAGEAQLRFARRKLDTILAESGLRIATYDGAPFTAEIPASPVNAEDIADGASAIVEATIEPTVTGPEGVLVAGKILLKEA</sequence>